<accession>A0A6I4TTX3</accession>
<evidence type="ECO:0000313" key="2">
    <source>
        <dbReference type="Proteomes" id="UP000469430"/>
    </source>
</evidence>
<keyword evidence="2" id="KW-1185">Reference proteome</keyword>
<proteinExistence type="predicted"/>
<organism evidence="1 2">
    <name type="scientific">Croceibacterium xixiisoli</name>
    <dbReference type="NCBI Taxonomy" id="1476466"/>
    <lineage>
        <taxon>Bacteria</taxon>
        <taxon>Pseudomonadati</taxon>
        <taxon>Pseudomonadota</taxon>
        <taxon>Alphaproteobacteria</taxon>
        <taxon>Sphingomonadales</taxon>
        <taxon>Erythrobacteraceae</taxon>
        <taxon>Croceibacterium</taxon>
    </lineage>
</organism>
<dbReference type="EMBL" id="WTYJ01000002">
    <property type="protein sequence ID" value="MXO99466.1"/>
    <property type="molecule type" value="Genomic_DNA"/>
</dbReference>
<dbReference type="RefSeq" id="WP_161391186.1">
    <property type="nucleotide sequence ID" value="NZ_WTYJ01000002.1"/>
</dbReference>
<dbReference type="OrthoDB" id="7475114at2"/>
<evidence type="ECO:0000313" key="1">
    <source>
        <dbReference type="EMBL" id="MXO99466.1"/>
    </source>
</evidence>
<gene>
    <name evidence="1" type="ORF">GRI97_10745</name>
</gene>
<protein>
    <submittedName>
        <fullName evidence="1">Uncharacterized protein</fullName>
    </submittedName>
</protein>
<dbReference type="Proteomes" id="UP000469430">
    <property type="component" value="Unassembled WGS sequence"/>
</dbReference>
<comment type="caution">
    <text evidence="1">The sequence shown here is derived from an EMBL/GenBank/DDBJ whole genome shotgun (WGS) entry which is preliminary data.</text>
</comment>
<name>A0A6I4TTX3_9SPHN</name>
<reference evidence="1 2" key="1">
    <citation type="submission" date="2019-12" db="EMBL/GenBank/DDBJ databases">
        <title>Genomic-based taxomic classification of the family Erythrobacteraceae.</title>
        <authorList>
            <person name="Xu L."/>
        </authorList>
    </citation>
    <scope>NUCLEOTIDE SEQUENCE [LARGE SCALE GENOMIC DNA]</scope>
    <source>
        <strain evidence="1 2">S36</strain>
    </source>
</reference>
<sequence length="72" mass="8275">MTDNQTPPAPEPIVDRPQRRMLRRIFNGRTVPILLDDQPLLTYKQALRHLETLPAEARNAACLMMKHQADQA</sequence>
<dbReference type="AlphaFoldDB" id="A0A6I4TTX3"/>